<proteinExistence type="predicted"/>
<name>A0A0A9BZ14_ARUDO</name>
<evidence type="ECO:0000256" key="1">
    <source>
        <dbReference type="SAM" id="MobiDB-lite"/>
    </source>
</evidence>
<accession>A0A0A9BZ14</accession>
<evidence type="ECO:0000313" key="2">
    <source>
        <dbReference type="EMBL" id="JAD64502.1"/>
    </source>
</evidence>
<dbReference type="AlphaFoldDB" id="A0A0A9BZ14"/>
<sequence>MNPTDSEESTPTPSPPPPTHVLQSHRHPLLHLAANDFDGAVPGQRVVRGLEPLANLHVREQIGVAKRCRRADHRLQVDLGLPHYVVL</sequence>
<protein>
    <submittedName>
        <fullName evidence="2">Uncharacterized protein</fullName>
    </submittedName>
</protein>
<dbReference type="EMBL" id="GBRH01233393">
    <property type="protein sequence ID" value="JAD64502.1"/>
    <property type="molecule type" value="Transcribed_RNA"/>
</dbReference>
<reference evidence="2" key="1">
    <citation type="submission" date="2014-09" db="EMBL/GenBank/DDBJ databases">
        <authorList>
            <person name="Magalhaes I.L.F."/>
            <person name="Oliveira U."/>
            <person name="Santos F.R."/>
            <person name="Vidigal T.H.D.A."/>
            <person name="Brescovit A.D."/>
            <person name="Santos A.J."/>
        </authorList>
    </citation>
    <scope>NUCLEOTIDE SEQUENCE</scope>
    <source>
        <tissue evidence="2">Shoot tissue taken approximately 20 cm above the soil surface</tissue>
    </source>
</reference>
<organism evidence="2">
    <name type="scientific">Arundo donax</name>
    <name type="common">Giant reed</name>
    <name type="synonym">Donax arundinaceus</name>
    <dbReference type="NCBI Taxonomy" id="35708"/>
    <lineage>
        <taxon>Eukaryota</taxon>
        <taxon>Viridiplantae</taxon>
        <taxon>Streptophyta</taxon>
        <taxon>Embryophyta</taxon>
        <taxon>Tracheophyta</taxon>
        <taxon>Spermatophyta</taxon>
        <taxon>Magnoliopsida</taxon>
        <taxon>Liliopsida</taxon>
        <taxon>Poales</taxon>
        <taxon>Poaceae</taxon>
        <taxon>PACMAD clade</taxon>
        <taxon>Arundinoideae</taxon>
        <taxon>Arundineae</taxon>
        <taxon>Arundo</taxon>
    </lineage>
</organism>
<feature type="region of interest" description="Disordered" evidence="1">
    <location>
        <begin position="1"/>
        <end position="23"/>
    </location>
</feature>
<reference evidence="2" key="2">
    <citation type="journal article" date="2015" name="Data Brief">
        <title>Shoot transcriptome of the giant reed, Arundo donax.</title>
        <authorList>
            <person name="Barrero R.A."/>
            <person name="Guerrero F.D."/>
            <person name="Moolhuijzen P."/>
            <person name="Goolsby J.A."/>
            <person name="Tidwell J."/>
            <person name="Bellgard S.E."/>
            <person name="Bellgard M.I."/>
        </authorList>
    </citation>
    <scope>NUCLEOTIDE SEQUENCE</scope>
    <source>
        <tissue evidence="2">Shoot tissue taken approximately 20 cm above the soil surface</tissue>
    </source>
</reference>